<comment type="caution">
    <text evidence="1">The sequence shown here is derived from an EMBL/GenBank/DDBJ whole genome shotgun (WGS) entry which is preliminary data.</text>
</comment>
<protein>
    <submittedName>
        <fullName evidence="1">VWA domain-containing protein</fullName>
    </submittedName>
</protein>
<keyword evidence="2" id="KW-1185">Reference proteome</keyword>
<sequence>MPNAGKDLQSPASAAEVDAFLRQVAQTPARPSGGTRGRLIFAMDATASREPTWDQAAHIQASMFAETRDLGGLEVQLCHYGGFHLFEASPWCVSADELLPRMTRVRCAAGLTQIGRLLAHAADEAARKPVDALVFVGDCVEESLDGLADRAGKLGLLGVPVFVFQEGRDPTAERALREIARLSGGAWCPFDAGSPQVLKDLLGAVAVFAAGGRKALADFSRRRGGAVLQLTRQLGQGR</sequence>
<reference evidence="1 2" key="1">
    <citation type="submission" date="2019-09" db="EMBL/GenBank/DDBJ databases">
        <title>Whole-genome sequence of the purple sulfur bacterium Thiohalocapsa marina DSM 19078.</title>
        <authorList>
            <person name="Kyndt J.A."/>
            <person name="Meyer T.E."/>
        </authorList>
    </citation>
    <scope>NUCLEOTIDE SEQUENCE [LARGE SCALE GENOMIC DNA]</scope>
    <source>
        <strain evidence="1 2">DSM 19078</strain>
    </source>
</reference>
<dbReference type="OrthoDB" id="5430236at2"/>
<organism evidence="1 2">
    <name type="scientific">Thiohalocapsa marina</name>
    <dbReference type="NCBI Taxonomy" id="424902"/>
    <lineage>
        <taxon>Bacteria</taxon>
        <taxon>Pseudomonadati</taxon>
        <taxon>Pseudomonadota</taxon>
        <taxon>Gammaproteobacteria</taxon>
        <taxon>Chromatiales</taxon>
        <taxon>Chromatiaceae</taxon>
        <taxon>Thiohalocapsa</taxon>
    </lineage>
</organism>
<dbReference type="SUPFAM" id="SSF53300">
    <property type="entry name" value="vWA-like"/>
    <property type="match status" value="1"/>
</dbReference>
<accession>A0A5M8FLS4</accession>
<name>A0A5M8FLS4_9GAMM</name>
<dbReference type="AlphaFoldDB" id="A0A5M8FLS4"/>
<evidence type="ECO:0000313" key="1">
    <source>
        <dbReference type="EMBL" id="KAA6183405.1"/>
    </source>
</evidence>
<gene>
    <name evidence="1" type="ORF">F2Q65_15740</name>
</gene>
<dbReference type="RefSeq" id="WP_150094367.1">
    <property type="nucleotide sequence ID" value="NZ_JBFUOH010000111.1"/>
</dbReference>
<evidence type="ECO:0000313" key="2">
    <source>
        <dbReference type="Proteomes" id="UP000322981"/>
    </source>
</evidence>
<dbReference type="InterPro" id="IPR036465">
    <property type="entry name" value="vWFA_dom_sf"/>
</dbReference>
<proteinExistence type="predicted"/>
<dbReference type="Proteomes" id="UP000322981">
    <property type="component" value="Unassembled WGS sequence"/>
</dbReference>
<dbReference type="EMBL" id="VWXX01000033">
    <property type="protein sequence ID" value="KAA6183405.1"/>
    <property type="molecule type" value="Genomic_DNA"/>
</dbReference>